<keyword evidence="10" id="KW-1185">Reference proteome</keyword>
<dbReference type="Gene3D" id="3.30.470.160">
    <property type="entry name" value="Inositol polyphosphate kinase"/>
    <property type="match status" value="1"/>
</dbReference>
<comment type="function">
    <text evidence="8">Inositol phosphate kinase with a broad substrate specificity.</text>
</comment>
<name>A0AAN9XA20_PSOTE</name>
<dbReference type="EMBL" id="JAYMYS010000007">
    <property type="protein sequence ID" value="KAK7386757.1"/>
    <property type="molecule type" value="Genomic_DNA"/>
</dbReference>
<proteinExistence type="inferred from homology"/>
<reference evidence="9 10" key="1">
    <citation type="submission" date="2024-01" db="EMBL/GenBank/DDBJ databases">
        <title>The genomes of 5 underutilized Papilionoideae crops provide insights into root nodulation and disease resistanc.</title>
        <authorList>
            <person name="Jiang F."/>
        </authorList>
    </citation>
    <scope>NUCLEOTIDE SEQUENCE [LARGE SCALE GENOMIC DNA]</scope>
    <source>
        <strain evidence="9">DUOXIRENSHENG_FW03</strain>
        <tissue evidence="9">Leaves</tissue>
    </source>
</reference>
<keyword evidence="3 8" id="KW-0547">Nucleotide-binding</keyword>
<comment type="similarity">
    <text evidence="1 8">Belongs to the inositol phosphokinase (IPK) family.</text>
</comment>
<evidence type="ECO:0000256" key="3">
    <source>
        <dbReference type="ARBA" id="ARBA00022741"/>
    </source>
</evidence>
<dbReference type="SUPFAM" id="SSF56104">
    <property type="entry name" value="SAICAR synthase-like"/>
    <property type="match status" value="1"/>
</dbReference>
<evidence type="ECO:0000256" key="6">
    <source>
        <dbReference type="ARBA" id="ARBA00036164"/>
    </source>
</evidence>
<dbReference type="PANTHER" id="PTHR12400:SF51">
    <property type="entry name" value="INOSITOL POLYPHOSPHATE MULTIKINASE"/>
    <property type="match status" value="1"/>
</dbReference>
<protein>
    <recommendedName>
        <fullName evidence="8">Inositol polyphosphate multikinase</fullName>
        <ecNumber evidence="8">2.7.1.140</ecNumber>
        <ecNumber evidence="8">2.7.1.151</ecNumber>
    </recommendedName>
</protein>
<dbReference type="Pfam" id="PF03770">
    <property type="entry name" value="IPK"/>
    <property type="match status" value="1"/>
</dbReference>
<evidence type="ECO:0000256" key="1">
    <source>
        <dbReference type="ARBA" id="ARBA00007374"/>
    </source>
</evidence>
<evidence type="ECO:0000256" key="2">
    <source>
        <dbReference type="ARBA" id="ARBA00022679"/>
    </source>
</evidence>
<dbReference type="GO" id="GO:0051765">
    <property type="term" value="F:inositol tetrakisphosphate kinase activity"/>
    <property type="evidence" value="ECO:0007669"/>
    <property type="project" value="TreeGrafter"/>
</dbReference>
<comment type="caution">
    <text evidence="9">The sequence shown here is derived from an EMBL/GenBank/DDBJ whole genome shotgun (WGS) entry which is preliminary data.</text>
</comment>
<evidence type="ECO:0000313" key="9">
    <source>
        <dbReference type="EMBL" id="KAK7386757.1"/>
    </source>
</evidence>
<dbReference type="InterPro" id="IPR038286">
    <property type="entry name" value="IPK_sf"/>
</dbReference>
<dbReference type="GO" id="GO:0005737">
    <property type="term" value="C:cytoplasm"/>
    <property type="evidence" value="ECO:0007669"/>
    <property type="project" value="TreeGrafter"/>
</dbReference>
<dbReference type="GO" id="GO:0008440">
    <property type="term" value="F:inositol-1,4,5-trisphosphate 3-kinase activity"/>
    <property type="evidence" value="ECO:0007669"/>
    <property type="project" value="TreeGrafter"/>
</dbReference>
<comment type="catalytic activity">
    <reaction evidence="6 8">
        <text>1D-myo-inositol 1,4,5-trisphosphate + 2 ATP = 1D-myo-inositol 1,3,4,5,6-pentakisphosphate + 2 ADP + 2 H(+)</text>
        <dbReference type="Rhea" id="RHEA:32359"/>
        <dbReference type="ChEBI" id="CHEBI:15378"/>
        <dbReference type="ChEBI" id="CHEBI:30616"/>
        <dbReference type="ChEBI" id="CHEBI:57733"/>
        <dbReference type="ChEBI" id="CHEBI:203600"/>
        <dbReference type="ChEBI" id="CHEBI:456216"/>
        <dbReference type="EC" id="2.7.1.151"/>
    </reaction>
</comment>
<comment type="catalytic activity">
    <reaction evidence="7 8">
        <text>1D-myo-inositol 1,3,4,6-tetrakisphosphate + ATP = 1D-myo-inositol 1,3,4,5,6-pentakisphosphate + ADP + H(+)</text>
        <dbReference type="Rhea" id="RHEA:12717"/>
        <dbReference type="ChEBI" id="CHEBI:15378"/>
        <dbReference type="ChEBI" id="CHEBI:30616"/>
        <dbReference type="ChEBI" id="CHEBI:57660"/>
        <dbReference type="ChEBI" id="CHEBI:57733"/>
        <dbReference type="ChEBI" id="CHEBI:456216"/>
        <dbReference type="EC" id="2.7.1.140"/>
    </reaction>
</comment>
<gene>
    <name evidence="9" type="ORF">VNO78_27093</name>
</gene>
<evidence type="ECO:0000256" key="5">
    <source>
        <dbReference type="ARBA" id="ARBA00022840"/>
    </source>
</evidence>
<dbReference type="AlphaFoldDB" id="A0AAN9XA20"/>
<dbReference type="Proteomes" id="UP001386955">
    <property type="component" value="Unassembled WGS sequence"/>
</dbReference>
<accession>A0AAN9XA20</accession>
<dbReference type="GO" id="GO:0032958">
    <property type="term" value="P:inositol phosphate biosynthetic process"/>
    <property type="evidence" value="ECO:0007669"/>
    <property type="project" value="InterPro"/>
</dbReference>
<dbReference type="GO" id="GO:0005634">
    <property type="term" value="C:nucleus"/>
    <property type="evidence" value="ECO:0007669"/>
    <property type="project" value="TreeGrafter"/>
</dbReference>
<dbReference type="EC" id="2.7.1.151" evidence="8"/>
<dbReference type="InterPro" id="IPR005522">
    <property type="entry name" value="IPK"/>
</dbReference>
<organism evidence="9 10">
    <name type="scientific">Psophocarpus tetragonolobus</name>
    <name type="common">Winged bean</name>
    <name type="synonym">Dolichos tetragonolobus</name>
    <dbReference type="NCBI Taxonomy" id="3891"/>
    <lineage>
        <taxon>Eukaryota</taxon>
        <taxon>Viridiplantae</taxon>
        <taxon>Streptophyta</taxon>
        <taxon>Embryophyta</taxon>
        <taxon>Tracheophyta</taxon>
        <taxon>Spermatophyta</taxon>
        <taxon>Magnoliopsida</taxon>
        <taxon>eudicotyledons</taxon>
        <taxon>Gunneridae</taxon>
        <taxon>Pentapetalae</taxon>
        <taxon>rosids</taxon>
        <taxon>fabids</taxon>
        <taxon>Fabales</taxon>
        <taxon>Fabaceae</taxon>
        <taxon>Papilionoideae</taxon>
        <taxon>50 kb inversion clade</taxon>
        <taxon>NPAAA clade</taxon>
        <taxon>indigoferoid/millettioid clade</taxon>
        <taxon>Phaseoleae</taxon>
        <taxon>Psophocarpus</taxon>
    </lineage>
</organism>
<keyword evidence="4 8" id="KW-0418">Kinase</keyword>
<keyword evidence="2 8" id="KW-0808">Transferase</keyword>
<dbReference type="GO" id="GO:0005524">
    <property type="term" value="F:ATP binding"/>
    <property type="evidence" value="ECO:0007669"/>
    <property type="project" value="UniProtKB-KW"/>
</dbReference>
<sequence>MLKVPKQRVVGHKAKNGISSPLVDDSGLFYNPLQNNDMCDLTKFFFYSSLSSHPNVPPSFFPAFHNIKIVAAFNGSSPHPHHVLEDLLRTFAHSFVIDVKIGVQTWHLEDFKDYNEKCLKKDKETCTIPPDFRIFGAKVSILNLSS</sequence>
<evidence type="ECO:0000256" key="8">
    <source>
        <dbReference type="RuleBase" id="RU363090"/>
    </source>
</evidence>
<dbReference type="EC" id="2.7.1.140" evidence="8"/>
<evidence type="ECO:0000313" key="10">
    <source>
        <dbReference type="Proteomes" id="UP001386955"/>
    </source>
</evidence>
<keyword evidence="5 8" id="KW-0067">ATP-binding</keyword>
<evidence type="ECO:0000256" key="4">
    <source>
        <dbReference type="ARBA" id="ARBA00022777"/>
    </source>
</evidence>
<evidence type="ECO:0000256" key="7">
    <source>
        <dbReference type="ARBA" id="ARBA00036525"/>
    </source>
</evidence>
<dbReference type="PANTHER" id="PTHR12400">
    <property type="entry name" value="INOSITOL POLYPHOSPHATE KINASE"/>
    <property type="match status" value="1"/>
</dbReference>